<dbReference type="InParanoid" id="W7X4W1"/>
<dbReference type="GeneID" id="24440987"/>
<dbReference type="AlphaFoldDB" id="W7X4W1"/>
<dbReference type="RefSeq" id="XP_012653094.1">
    <property type="nucleotide sequence ID" value="XM_012797640.1"/>
</dbReference>
<feature type="region of interest" description="Disordered" evidence="1">
    <location>
        <begin position="1"/>
        <end position="63"/>
    </location>
</feature>
<evidence type="ECO:0000313" key="3">
    <source>
        <dbReference type="Proteomes" id="UP000009168"/>
    </source>
</evidence>
<feature type="compositionally biased region" description="Basic and acidic residues" evidence="1">
    <location>
        <begin position="46"/>
        <end position="56"/>
    </location>
</feature>
<protein>
    <recommendedName>
        <fullName evidence="4">Transmembrane protein</fullName>
    </recommendedName>
</protein>
<proteinExistence type="predicted"/>
<evidence type="ECO:0008006" key="4">
    <source>
        <dbReference type="Google" id="ProtNLM"/>
    </source>
</evidence>
<name>W7X4W1_TETTS</name>
<dbReference type="Proteomes" id="UP000009168">
    <property type="component" value="Unassembled WGS sequence"/>
</dbReference>
<dbReference type="EMBL" id="GG662702">
    <property type="protein sequence ID" value="EWS74365.1"/>
    <property type="molecule type" value="Genomic_DNA"/>
</dbReference>
<dbReference type="KEGG" id="tet:TTHERM_000876896"/>
<feature type="compositionally biased region" description="Basic residues" evidence="1">
    <location>
        <begin position="1"/>
        <end position="45"/>
    </location>
</feature>
<evidence type="ECO:0000256" key="1">
    <source>
        <dbReference type="SAM" id="MobiDB-lite"/>
    </source>
</evidence>
<evidence type="ECO:0000313" key="2">
    <source>
        <dbReference type="EMBL" id="EWS74365.1"/>
    </source>
</evidence>
<keyword evidence="3" id="KW-1185">Reference proteome</keyword>
<organism evidence="2 3">
    <name type="scientific">Tetrahymena thermophila (strain SB210)</name>
    <dbReference type="NCBI Taxonomy" id="312017"/>
    <lineage>
        <taxon>Eukaryota</taxon>
        <taxon>Sar</taxon>
        <taxon>Alveolata</taxon>
        <taxon>Ciliophora</taxon>
        <taxon>Intramacronucleata</taxon>
        <taxon>Oligohymenophorea</taxon>
        <taxon>Hymenostomatida</taxon>
        <taxon>Tetrahymenina</taxon>
        <taxon>Tetrahymenidae</taxon>
        <taxon>Tetrahymena</taxon>
    </lineage>
</organism>
<accession>W7X4W1</accession>
<reference evidence="3" key="1">
    <citation type="journal article" date="2006" name="PLoS Biol.">
        <title>Macronuclear genome sequence of the ciliate Tetrahymena thermophila, a model eukaryote.</title>
        <authorList>
            <person name="Eisen J.A."/>
            <person name="Coyne R.S."/>
            <person name="Wu M."/>
            <person name="Wu D."/>
            <person name="Thiagarajan M."/>
            <person name="Wortman J.R."/>
            <person name="Badger J.H."/>
            <person name="Ren Q."/>
            <person name="Amedeo P."/>
            <person name="Jones K.M."/>
            <person name="Tallon L.J."/>
            <person name="Delcher A.L."/>
            <person name="Salzberg S.L."/>
            <person name="Silva J.C."/>
            <person name="Haas B.J."/>
            <person name="Majoros W.H."/>
            <person name="Farzad M."/>
            <person name="Carlton J.M."/>
            <person name="Smith R.K. Jr."/>
            <person name="Garg J."/>
            <person name="Pearlman R.E."/>
            <person name="Karrer K.M."/>
            <person name="Sun L."/>
            <person name="Manning G."/>
            <person name="Elde N.C."/>
            <person name="Turkewitz A.P."/>
            <person name="Asai D.J."/>
            <person name="Wilkes D.E."/>
            <person name="Wang Y."/>
            <person name="Cai H."/>
            <person name="Collins K."/>
            <person name="Stewart B.A."/>
            <person name="Lee S.R."/>
            <person name="Wilamowska K."/>
            <person name="Weinberg Z."/>
            <person name="Ruzzo W.L."/>
            <person name="Wloga D."/>
            <person name="Gaertig J."/>
            <person name="Frankel J."/>
            <person name="Tsao C.-C."/>
            <person name="Gorovsky M.A."/>
            <person name="Keeling P.J."/>
            <person name="Waller R.F."/>
            <person name="Patron N.J."/>
            <person name="Cherry J.M."/>
            <person name="Stover N.A."/>
            <person name="Krieger C.J."/>
            <person name="del Toro C."/>
            <person name="Ryder H.F."/>
            <person name="Williamson S.C."/>
            <person name="Barbeau R.A."/>
            <person name="Hamilton E.P."/>
            <person name="Orias E."/>
        </authorList>
    </citation>
    <scope>NUCLEOTIDE SEQUENCE [LARGE SCALE GENOMIC DNA]</scope>
    <source>
        <strain evidence="3">SB210</strain>
    </source>
</reference>
<gene>
    <name evidence="2" type="ORF">TTHERM_000876896</name>
</gene>
<sequence>MNKKKQKINSKKKMSKKKMKKKKKQREKNKKREKKKQREKKKFREKKQIQSLDHKLNNPQNIQQKEKKLNLKIYNSNNSILKRYYLIKILIQYQGLFQKMKNMRDLNIAKQLKTNSKLSQTNQINW</sequence>